<dbReference type="AlphaFoldDB" id="A0AA37V8W9"/>
<protein>
    <recommendedName>
        <fullName evidence="3">ParB-like nuclease domain protein</fullName>
    </recommendedName>
</protein>
<accession>A0AA37V8W9</accession>
<sequence>MPATLATELVRITPKMAEELLARNVELNRRLNRALVERYATDMQNGDWQEENGETIKIAPDGTLLDGQHRLSAVVESGRPVRFLVVRNVDPDALATVDAGKSRSFADVLHMRGQENARRVAAAAKYVWHYENGSMLSSGRAVSHALLAKVLEEHPRMPDAVDDVHAYRPSLQPASVLAFVYTLAKEKHPRRAAQWLAMVQEGEGLKKTDAAWHLRERLLHGRSGRGAREQLRIPYVAALMIKSWNATLDNDTVRKLEWTSEGRGAEPFPAVR</sequence>
<dbReference type="EMBL" id="BRXS01000008">
    <property type="protein sequence ID" value="GLC28271.1"/>
    <property type="molecule type" value="Genomic_DNA"/>
</dbReference>
<evidence type="ECO:0008006" key="3">
    <source>
        <dbReference type="Google" id="ProtNLM"/>
    </source>
</evidence>
<proteinExistence type="predicted"/>
<dbReference type="Proteomes" id="UP001161325">
    <property type="component" value="Unassembled WGS sequence"/>
</dbReference>
<dbReference type="RefSeq" id="WP_284352673.1">
    <property type="nucleotide sequence ID" value="NZ_BRXS01000008.1"/>
</dbReference>
<reference evidence="1" key="1">
    <citation type="submission" date="2022-08" db="EMBL/GenBank/DDBJ databases">
        <title>Draft genome sequencing of Roseisolibacter agri AW1220.</title>
        <authorList>
            <person name="Tobiishi Y."/>
            <person name="Tonouchi A."/>
        </authorList>
    </citation>
    <scope>NUCLEOTIDE SEQUENCE</scope>
    <source>
        <strain evidence="1">AW1220</strain>
    </source>
</reference>
<organism evidence="1 2">
    <name type="scientific">Roseisolibacter agri</name>
    <dbReference type="NCBI Taxonomy" id="2014610"/>
    <lineage>
        <taxon>Bacteria</taxon>
        <taxon>Pseudomonadati</taxon>
        <taxon>Gemmatimonadota</taxon>
        <taxon>Gemmatimonadia</taxon>
        <taxon>Gemmatimonadales</taxon>
        <taxon>Gemmatimonadaceae</taxon>
        <taxon>Roseisolibacter</taxon>
    </lineage>
</organism>
<keyword evidence="2" id="KW-1185">Reference proteome</keyword>
<gene>
    <name evidence="1" type="ORF">rosag_47840</name>
</gene>
<evidence type="ECO:0000313" key="1">
    <source>
        <dbReference type="EMBL" id="GLC28271.1"/>
    </source>
</evidence>
<evidence type="ECO:0000313" key="2">
    <source>
        <dbReference type="Proteomes" id="UP001161325"/>
    </source>
</evidence>
<comment type="caution">
    <text evidence="1">The sequence shown here is derived from an EMBL/GenBank/DDBJ whole genome shotgun (WGS) entry which is preliminary data.</text>
</comment>
<name>A0AA37V8W9_9BACT</name>